<evidence type="ECO:0000256" key="3">
    <source>
        <dbReference type="ARBA" id="ARBA00023125"/>
    </source>
</evidence>
<feature type="domain" description="OmpR/PhoB-type" evidence="6">
    <location>
        <begin position="1"/>
        <end position="104"/>
    </location>
</feature>
<dbReference type="GO" id="GO:0003677">
    <property type="term" value="F:DNA binding"/>
    <property type="evidence" value="ECO:0007669"/>
    <property type="project" value="UniProtKB-UniRule"/>
</dbReference>
<dbReference type="GO" id="GO:0000160">
    <property type="term" value="P:phosphorelay signal transduction system"/>
    <property type="evidence" value="ECO:0007669"/>
    <property type="project" value="InterPro"/>
</dbReference>
<gene>
    <name evidence="7" type="ORF">IW245_001794</name>
</gene>
<dbReference type="SMART" id="SM00862">
    <property type="entry name" value="Trans_reg_C"/>
    <property type="match status" value="1"/>
</dbReference>
<evidence type="ECO:0000313" key="8">
    <source>
        <dbReference type="Proteomes" id="UP000622552"/>
    </source>
</evidence>
<evidence type="ECO:0000313" key="7">
    <source>
        <dbReference type="EMBL" id="MBG6135600.1"/>
    </source>
</evidence>
<dbReference type="CDD" id="cd15831">
    <property type="entry name" value="BTAD"/>
    <property type="match status" value="1"/>
</dbReference>
<evidence type="ECO:0000256" key="2">
    <source>
        <dbReference type="ARBA" id="ARBA00023015"/>
    </source>
</evidence>
<proteinExistence type="inferred from homology"/>
<reference evidence="7" key="1">
    <citation type="submission" date="2020-11" db="EMBL/GenBank/DDBJ databases">
        <title>Sequencing the genomes of 1000 actinobacteria strains.</title>
        <authorList>
            <person name="Klenk H.-P."/>
        </authorList>
    </citation>
    <scope>NUCLEOTIDE SEQUENCE</scope>
    <source>
        <strain evidence="7">DSM 45356</strain>
    </source>
</reference>
<evidence type="ECO:0000259" key="6">
    <source>
        <dbReference type="PROSITE" id="PS51755"/>
    </source>
</evidence>
<keyword evidence="2" id="KW-0805">Transcription regulation</keyword>
<dbReference type="SUPFAM" id="SSF48452">
    <property type="entry name" value="TPR-like"/>
    <property type="match status" value="1"/>
</dbReference>
<dbReference type="InterPro" id="IPR001867">
    <property type="entry name" value="OmpR/PhoB-type_DNA-bd"/>
</dbReference>
<dbReference type="InterPro" id="IPR051677">
    <property type="entry name" value="AfsR-DnrI-RedD_regulator"/>
</dbReference>
<dbReference type="AlphaFoldDB" id="A0A8J7KF13"/>
<organism evidence="7 8">
    <name type="scientific">Longispora fulva</name>
    <dbReference type="NCBI Taxonomy" id="619741"/>
    <lineage>
        <taxon>Bacteria</taxon>
        <taxon>Bacillati</taxon>
        <taxon>Actinomycetota</taxon>
        <taxon>Actinomycetes</taxon>
        <taxon>Micromonosporales</taxon>
        <taxon>Micromonosporaceae</taxon>
        <taxon>Longispora</taxon>
    </lineage>
</organism>
<dbReference type="SUPFAM" id="SSF46894">
    <property type="entry name" value="C-terminal effector domain of the bipartite response regulators"/>
    <property type="match status" value="1"/>
</dbReference>
<comment type="similarity">
    <text evidence="1">Belongs to the AfsR/DnrI/RedD regulatory family.</text>
</comment>
<dbReference type="InterPro" id="IPR011990">
    <property type="entry name" value="TPR-like_helical_dom_sf"/>
</dbReference>
<evidence type="ECO:0000256" key="4">
    <source>
        <dbReference type="ARBA" id="ARBA00023163"/>
    </source>
</evidence>
<dbReference type="RefSeq" id="WP_197002689.1">
    <property type="nucleotide sequence ID" value="NZ_BONS01000002.1"/>
</dbReference>
<dbReference type="Pfam" id="PF03704">
    <property type="entry name" value="BTAD"/>
    <property type="match status" value="1"/>
</dbReference>
<dbReference type="InterPro" id="IPR036388">
    <property type="entry name" value="WH-like_DNA-bd_sf"/>
</dbReference>
<accession>A0A8J7KF13</accession>
<dbReference type="GO" id="GO:0006355">
    <property type="term" value="P:regulation of DNA-templated transcription"/>
    <property type="evidence" value="ECO:0007669"/>
    <property type="project" value="InterPro"/>
</dbReference>
<dbReference type="InterPro" id="IPR016032">
    <property type="entry name" value="Sig_transdc_resp-reg_C-effctor"/>
</dbReference>
<keyword evidence="8" id="KW-1185">Reference proteome</keyword>
<dbReference type="Pfam" id="PF00486">
    <property type="entry name" value="Trans_reg_C"/>
    <property type="match status" value="1"/>
</dbReference>
<dbReference type="InterPro" id="IPR005158">
    <property type="entry name" value="BTAD"/>
</dbReference>
<dbReference type="PANTHER" id="PTHR35807:SF1">
    <property type="entry name" value="TRANSCRIPTIONAL REGULATOR REDD"/>
    <property type="match status" value="1"/>
</dbReference>
<dbReference type="Proteomes" id="UP000622552">
    <property type="component" value="Unassembled WGS sequence"/>
</dbReference>
<evidence type="ECO:0000256" key="1">
    <source>
        <dbReference type="ARBA" id="ARBA00005820"/>
    </source>
</evidence>
<comment type="caution">
    <text evidence="7">The sequence shown here is derived from an EMBL/GenBank/DDBJ whole genome shotgun (WGS) entry which is preliminary data.</text>
</comment>
<keyword evidence="3 5" id="KW-0238">DNA-binding</keyword>
<protein>
    <submittedName>
        <fullName evidence="7">DNA-binding SARP family transcriptional activator</fullName>
    </submittedName>
</protein>
<dbReference type="PROSITE" id="PS51755">
    <property type="entry name" value="OMPR_PHOB"/>
    <property type="match status" value="1"/>
</dbReference>
<name>A0A8J7KF13_9ACTN</name>
<sequence>MDSTIEFQVLGPVRAHVDGHPLELGDSKQRLVLAVLLLEPNRLVPLERLVDLLWPQSPPTSSRRIVQAHLSRLRTTLSHARHNGTSRPAEAAVVRHGPGYMLTCDPERIDEHRFWVLLERARRSTDAQEKVRLLREALDLWRGPALADVATENVHDELCRGLDEARLSAFEERFVAELQLGHDGRLIAELIDMAARHPFRQRFTELLMFALYRDGQAVEALAVYARTRQRLDSELGLEPSIELRHLHLAILRGDPLLQHRLTVPPRAEPAPE</sequence>
<feature type="DNA-binding region" description="OmpR/PhoB-type" evidence="5">
    <location>
        <begin position="1"/>
        <end position="104"/>
    </location>
</feature>
<evidence type="ECO:0000256" key="5">
    <source>
        <dbReference type="PROSITE-ProRule" id="PRU01091"/>
    </source>
</evidence>
<dbReference type="Gene3D" id="1.10.10.10">
    <property type="entry name" value="Winged helix-like DNA-binding domain superfamily/Winged helix DNA-binding domain"/>
    <property type="match status" value="1"/>
</dbReference>
<keyword evidence="4" id="KW-0804">Transcription</keyword>
<dbReference type="PANTHER" id="PTHR35807">
    <property type="entry name" value="TRANSCRIPTIONAL REGULATOR REDD-RELATED"/>
    <property type="match status" value="1"/>
</dbReference>
<dbReference type="Gene3D" id="1.25.40.10">
    <property type="entry name" value="Tetratricopeptide repeat domain"/>
    <property type="match status" value="1"/>
</dbReference>
<dbReference type="EMBL" id="JADOUF010000001">
    <property type="protein sequence ID" value="MBG6135600.1"/>
    <property type="molecule type" value="Genomic_DNA"/>
</dbReference>
<dbReference type="SMART" id="SM01043">
    <property type="entry name" value="BTAD"/>
    <property type="match status" value="1"/>
</dbReference>